<organism evidence="4 5">
    <name type="scientific">Pseudomonas ekonensis</name>
    <dbReference type="NCBI Taxonomy" id="2842353"/>
    <lineage>
        <taxon>Bacteria</taxon>
        <taxon>Pseudomonadati</taxon>
        <taxon>Pseudomonadota</taxon>
        <taxon>Gammaproteobacteria</taxon>
        <taxon>Pseudomonadales</taxon>
        <taxon>Pseudomonadaceae</taxon>
        <taxon>Pseudomonas</taxon>
    </lineage>
</organism>
<sequence length="393" mass="42516">MTVTTGKPMPATVALHFGAQAVAKNRLYFSSLGMDLCDGNGFPRPEFFKVYQSLMDGGSGFGFLGNASVDAEARYNGRGLRLTSPAHAEALRPLFEAARQRNFPLGVQLQHYGPQALPTAQGEILTPSGIASPAILKAFPEARAVAMTHTQILRCIDQFAAAALHARQAGAELIQIQASNGYLVSSFLSPRTNRREDEWGGSPLKRARLLLAIVDGIRRATGDRVPVTVRLGIDDGLGEEGQQAVLLGDVVVALEAAGVAAITCSTGVSETFPFFFKNKDKALAMSREGCRYLKGFVRIPMGFTGSVSGVAQANEIIGCGDADFIGFGRAMLADNRFIAKELAGRDAEVTRCRGDAFCFRDKKDPMAERVYCCVNPDYRRPEKLQLHYEESLK</sequence>
<evidence type="ECO:0000256" key="2">
    <source>
        <dbReference type="ARBA" id="ARBA00023002"/>
    </source>
</evidence>
<keyword evidence="5" id="KW-1185">Reference proteome</keyword>
<dbReference type="PANTHER" id="PTHR43656:SF2">
    <property type="entry name" value="BINDING OXIDOREDUCTASE, PUTATIVE (AFU_ORTHOLOGUE AFUA_2G08260)-RELATED"/>
    <property type="match status" value="1"/>
</dbReference>
<dbReference type="PANTHER" id="PTHR43656">
    <property type="entry name" value="BINDING OXIDOREDUCTASE, PUTATIVE (AFU_ORTHOLOGUE AFUA_2G08260)-RELATED"/>
    <property type="match status" value="1"/>
</dbReference>
<accession>A0ABS6PBK4</accession>
<dbReference type="Proteomes" id="UP000765224">
    <property type="component" value="Unassembled WGS sequence"/>
</dbReference>
<dbReference type="EMBL" id="JAHSTS010000001">
    <property type="protein sequence ID" value="MBV4457860.1"/>
    <property type="molecule type" value="Genomic_DNA"/>
</dbReference>
<evidence type="ECO:0000313" key="4">
    <source>
        <dbReference type="EMBL" id="MBV4457860.1"/>
    </source>
</evidence>
<feature type="domain" description="NADH:flavin oxidoreductase/NADH oxidase N-terminal" evidence="3">
    <location>
        <begin position="63"/>
        <end position="342"/>
    </location>
</feature>
<dbReference type="Pfam" id="PF00724">
    <property type="entry name" value="Oxidored_FMN"/>
    <property type="match status" value="1"/>
</dbReference>
<proteinExistence type="predicted"/>
<keyword evidence="1" id="KW-0285">Flavoprotein</keyword>
<keyword evidence="2" id="KW-0560">Oxidoreductase</keyword>
<evidence type="ECO:0000256" key="1">
    <source>
        <dbReference type="ARBA" id="ARBA00022630"/>
    </source>
</evidence>
<protein>
    <submittedName>
        <fullName evidence="4">NADH:flavin oxidoreductase</fullName>
    </submittedName>
</protein>
<evidence type="ECO:0000259" key="3">
    <source>
        <dbReference type="Pfam" id="PF00724"/>
    </source>
</evidence>
<dbReference type="InterPro" id="IPR001155">
    <property type="entry name" value="OxRdtase_FMN_N"/>
</dbReference>
<evidence type="ECO:0000313" key="5">
    <source>
        <dbReference type="Proteomes" id="UP000765224"/>
    </source>
</evidence>
<name>A0ABS6PBK4_9PSED</name>
<comment type="caution">
    <text evidence="4">The sequence shown here is derived from an EMBL/GenBank/DDBJ whole genome shotgun (WGS) entry which is preliminary data.</text>
</comment>
<dbReference type="InterPro" id="IPR051799">
    <property type="entry name" value="NADH_flavin_oxidoreductase"/>
</dbReference>
<dbReference type="RefSeq" id="WP_217891498.1">
    <property type="nucleotide sequence ID" value="NZ_JAHSTS010000001.1"/>
</dbReference>
<reference evidence="4 5" key="1">
    <citation type="submission" date="2021-06" db="EMBL/GenBank/DDBJ databases">
        <title>Updating the genus Pseudomonas: Description of 43 new species and partition of the Pseudomonas putida group.</title>
        <authorList>
            <person name="Girard L."/>
            <person name="Lood C."/>
            <person name="Vandamme P."/>
            <person name="Rokni-Zadeh H."/>
            <person name="Van Noort V."/>
            <person name="Hofte M."/>
            <person name="Lavigne R."/>
            <person name="De Mot R."/>
        </authorList>
    </citation>
    <scope>NUCLEOTIDE SEQUENCE [LARGE SCALE GENOMIC DNA]</scope>
    <source>
        <strain evidence="4 5">COR58</strain>
    </source>
</reference>
<gene>
    <name evidence="4" type="ORF">KVG96_07885</name>
</gene>